<accession>A0A119XD41</accession>
<evidence type="ECO:0000313" key="1">
    <source>
        <dbReference type="EMBL" id="KWA66734.1"/>
    </source>
</evidence>
<name>A0A119XD41_9BURK</name>
<organism evidence="1">
    <name type="scientific">Burkholderia stagnalis</name>
    <dbReference type="NCBI Taxonomy" id="1503054"/>
    <lineage>
        <taxon>Bacteria</taxon>
        <taxon>Pseudomonadati</taxon>
        <taxon>Pseudomonadota</taxon>
        <taxon>Betaproteobacteria</taxon>
        <taxon>Burkholderiales</taxon>
        <taxon>Burkholderiaceae</taxon>
        <taxon>Burkholderia</taxon>
        <taxon>Burkholderia cepacia complex</taxon>
    </lineage>
</organism>
<dbReference type="InterPro" id="IPR036237">
    <property type="entry name" value="Xyl_isomerase-like_sf"/>
</dbReference>
<dbReference type="Proteomes" id="UP000068603">
    <property type="component" value="Unassembled WGS sequence"/>
</dbReference>
<comment type="caution">
    <text evidence="1">The sequence shown here is derived from an EMBL/GenBank/DDBJ whole genome shotgun (WGS) entry which is preliminary data.</text>
</comment>
<dbReference type="InterPro" id="IPR007801">
    <property type="entry name" value="MbnB/TglH/ChrH"/>
</dbReference>
<dbReference type="KEGG" id="bstg:WT74_18845"/>
<dbReference type="GeneID" id="93058173"/>
<dbReference type="Gene3D" id="3.20.20.150">
    <property type="entry name" value="Divalent-metal-dependent TIM barrel enzymes"/>
    <property type="match status" value="1"/>
</dbReference>
<proteinExistence type="predicted"/>
<dbReference type="PANTHER" id="PTHR42194:SF1">
    <property type="entry name" value="UPF0276 PROTEIN HI_1600"/>
    <property type="match status" value="1"/>
</dbReference>
<dbReference type="EMBL" id="LPHB01000019">
    <property type="protein sequence ID" value="KWA66734.1"/>
    <property type="molecule type" value="Genomic_DNA"/>
</dbReference>
<dbReference type="RefSeq" id="WP_060015043.1">
    <property type="nucleotide sequence ID" value="NZ_CP013460.1"/>
</dbReference>
<dbReference type="PANTHER" id="PTHR42194">
    <property type="entry name" value="UPF0276 PROTEIN HI_1600"/>
    <property type="match status" value="1"/>
</dbReference>
<protein>
    <submittedName>
        <fullName evidence="1">Uncharacterized protein</fullName>
    </submittedName>
</protein>
<gene>
    <name evidence="1" type="ORF">WT44_06385</name>
</gene>
<dbReference type="STRING" id="1503054.WT74_18845"/>
<sequence length="306" mass="34172">MNVPRLGVGLQFNPALIGWFPFFDQSLDALEILFDGVMAPLDGPGLMLPGMVDTMREVATRFPLVGHSNYGGDFGFDALSSTPAVRRHVPLARKFNVPWVSNHCFYSDASWCDVWSSPLQFSRAEVVRIANRARALQDLYGVPLAHENAAYYRTCPGSDMEEGAFLARVVELSGTYLHLDLHNLYANAQNHGASGYSTARFLDTIPMDRVICIHMAGGRWFDNQYHDLHDTQVVEPVWDLLDDVLSRARPGAVILEYEAEALRSREETLDVARSIDVVLADLERARAAWDRAYGPASRRTTQQEAA</sequence>
<dbReference type="AlphaFoldDB" id="A0A119XD41"/>
<reference evidence="1 2" key="1">
    <citation type="submission" date="2015-11" db="EMBL/GenBank/DDBJ databases">
        <title>Expanding the genomic diversity of Burkholderia species for the development of highly accurate diagnostics.</title>
        <authorList>
            <person name="Sahl J."/>
            <person name="Keim P."/>
            <person name="Wagner D."/>
        </authorList>
    </citation>
    <scope>NUCLEOTIDE SEQUENCE [LARGE SCALE GENOMIC DNA]</scope>
    <source>
        <strain evidence="1 2">MSMB1960WGS</strain>
    </source>
</reference>
<dbReference type="SUPFAM" id="SSF51658">
    <property type="entry name" value="Xylose isomerase-like"/>
    <property type="match status" value="1"/>
</dbReference>
<dbReference type="Pfam" id="PF05114">
    <property type="entry name" value="MbnB_TglH_ChrH"/>
    <property type="match status" value="1"/>
</dbReference>
<evidence type="ECO:0000313" key="2">
    <source>
        <dbReference type="Proteomes" id="UP000068603"/>
    </source>
</evidence>